<protein>
    <submittedName>
        <fullName evidence="1">Uncharacterized protein</fullName>
    </submittedName>
</protein>
<dbReference type="EMBL" id="JAPVEA010000001">
    <property type="protein sequence ID" value="KAJ5465259.1"/>
    <property type="molecule type" value="Genomic_DNA"/>
</dbReference>
<dbReference type="GeneID" id="81594582"/>
<dbReference type="RefSeq" id="XP_056772106.1">
    <property type="nucleotide sequence ID" value="XM_056904339.1"/>
</dbReference>
<accession>A0AAD6CGW4</accession>
<dbReference type="Gene3D" id="3.30.559.10">
    <property type="entry name" value="Chloramphenicol acetyltransferase-like domain"/>
    <property type="match status" value="1"/>
</dbReference>
<name>A0AAD6CGW4_9EURO</name>
<proteinExistence type="predicted"/>
<dbReference type="Gene3D" id="3.30.559.30">
    <property type="entry name" value="Nonribosomal peptide synthetase, condensation domain"/>
    <property type="match status" value="1"/>
</dbReference>
<dbReference type="Proteomes" id="UP001213681">
    <property type="component" value="Unassembled WGS sequence"/>
</dbReference>
<dbReference type="InterPro" id="IPR023213">
    <property type="entry name" value="CAT-like_dom_sf"/>
</dbReference>
<dbReference type="SUPFAM" id="SSF52777">
    <property type="entry name" value="CoA-dependent acyltransferases"/>
    <property type="match status" value="1"/>
</dbReference>
<reference evidence="1" key="1">
    <citation type="submission" date="2022-12" db="EMBL/GenBank/DDBJ databases">
        <authorList>
            <person name="Petersen C."/>
        </authorList>
    </citation>
    <scope>NUCLEOTIDE SEQUENCE</scope>
    <source>
        <strain evidence="1">IBT 16125</strain>
    </source>
</reference>
<dbReference type="PANTHER" id="PTHR42034:SF1">
    <property type="entry name" value="CONDENSATION DOMAIN-CONTAINING PROTEIN"/>
    <property type="match status" value="1"/>
</dbReference>
<evidence type="ECO:0000313" key="2">
    <source>
        <dbReference type="Proteomes" id="UP001213681"/>
    </source>
</evidence>
<dbReference type="PANTHER" id="PTHR42034">
    <property type="entry name" value="CHROMOSOME 7, WHOLE GENOME SHOTGUN SEQUENCE-RELATED"/>
    <property type="match status" value="1"/>
</dbReference>
<comment type="caution">
    <text evidence="1">The sequence shown here is derived from an EMBL/GenBank/DDBJ whole genome shotgun (WGS) entry which is preliminary data.</text>
</comment>
<reference evidence="1" key="2">
    <citation type="journal article" date="2023" name="IMA Fungus">
        <title>Comparative genomic study of the Penicillium genus elucidates a diverse pangenome and 15 lateral gene transfer events.</title>
        <authorList>
            <person name="Petersen C."/>
            <person name="Sorensen T."/>
            <person name="Nielsen M.R."/>
            <person name="Sondergaard T.E."/>
            <person name="Sorensen J.L."/>
            <person name="Fitzpatrick D.A."/>
            <person name="Frisvad J.C."/>
            <person name="Nielsen K.L."/>
        </authorList>
    </citation>
    <scope>NUCLEOTIDE SEQUENCE</scope>
    <source>
        <strain evidence="1">IBT 16125</strain>
    </source>
</reference>
<evidence type="ECO:0000313" key="1">
    <source>
        <dbReference type="EMBL" id="KAJ5465259.1"/>
    </source>
</evidence>
<keyword evidence="2" id="KW-1185">Reference proteome</keyword>
<dbReference type="AlphaFoldDB" id="A0AAD6CGW4"/>
<organism evidence="1 2">
    <name type="scientific">Penicillium daleae</name>
    <dbReference type="NCBI Taxonomy" id="63821"/>
    <lineage>
        <taxon>Eukaryota</taxon>
        <taxon>Fungi</taxon>
        <taxon>Dikarya</taxon>
        <taxon>Ascomycota</taxon>
        <taxon>Pezizomycotina</taxon>
        <taxon>Eurotiomycetes</taxon>
        <taxon>Eurotiomycetidae</taxon>
        <taxon>Eurotiales</taxon>
        <taxon>Aspergillaceae</taxon>
        <taxon>Penicillium</taxon>
    </lineage>
</organism>
<gene>
    <name evidence="1" type="ORF">N7458_000945</name>
</gene>
<sequence>MANEQAWKLRNGVWEQELGFMTKFYASLTPSQGHPMHWMIASAVKYNYSGPSLHLEDAFRSAWVEMRYKYPALASQVVGHKKVYRAVNDDTLTKWLASSFKIHRDQSANQILRELVLAPFITLHCFPSSKELMITTAHTFMDGRGMLLLYNAFFSALTNPGDFNLTSEASRLPLTEDELLGLGDSTERDRKNAVLLLERYLQDKPIMMPVKNMGGSPAGTSRQELKLSIEETNAVIRVCKQRHFSVTSAWHAALIFAVRNIQATAGEIGTSYTSFTSFDLRPYFPTSFNAQEQPVSCYHTGIPFHVTAEGKSFDGICLEVHEQYQAGFKTESVNIGLLPIFGELVTDSFAAGPQLSSTPVLSSIGIMDRFLSSSFGSEWKIEDVWLADTMQTPEIEAFLWSWAGQIVLSGSFNEAFYGKEEVMMLLKVIKEELFLGLGI</sequence>